<organism evidence="6 7">
    <name type="scientific">Aaosphaeria arxii CBS 175.79</name>
    <dbReference type="NCBI Taxonomy" id="1450172"/>
    <lineage>
        <taxon>Eukaryota</taxon>
        <taxon>Fungi</taxon>
        <taxon>Dikarya</taxon>
        <taxon>Ascomycota</taxon>
        <taxon>Pezizomycotina</taxon>
        <taxon>Dothideomycetes</taxon>
        <taxon>Pleosporomycetidae</taxon>
        <taxon>Pleosporales</taxon>
        <taxon>Pleosporales incertae sedis</taxon>
        <taxon>Aaosphaeria</taxon>
    </lineage>
</organism>
<keyword evidence="4 5" id="KW-0472">Membrane</keyword>
<keyword evidence="7" id="KW-1185">Reference proteome</keyword>
<protein>
    <submittedName>
        <fullName evidence="6">Putative siderophore iron transporter</fullName>
    </submittedName>
</protein>
<feature type="transmembrane region" description="Helical" evidence="5">
    <location>
        <begin position="12"/>
        <end position="29"/>
    </location>
</feature>
<proteinExistence type="predicted"/>
<feature type="transmembrane region" description="Helical" evidence="5">
    <location>
        <begin position="164"/>
        <end position="183"/>
    </location>
</feature>
<feature type="transmembrane region" description="Helical" evidence="5">
    <location>
        <begin position="494"/>
        <end position="512"/>
    </location>
</feature>
<comment type="subcellular location">
    <subcellularLocation>
        <location evidence="1">Membrane</location>
        <topology evidence="1">Multi-pass membrane protein</topology>
    </subcellularLocation>
</comment>
<evidence type="ECO:0000313" key="7">
    <source>
        <dbReference type="Proteomes" id="UP000799778"/>
    </source>
</evidence>
<dbReference type="PANTHER" id="PTHR23501:SF195">
    <property type="entry name" value="PEP5"/>
    <property type="match status" value="1"/>
</dbReference>
<reference evidence="6" key="1">
    <citation type="journal article" date="2020" name="Stud. Mycol.">
        <title>101 Dothideomycetes genomes: a test case for predicting lifestyles and emergence of pathogens.</title>
        <authorList>
            <person name="Haridas S."/>
            <person name="Albert R."/>
            <person name="Binder M."/>
            <person name="Bloem J."/>
            <person name="Labutti K."/>
            <person name="Salamov A."/>
            <person name="Andreopoulos B."/>
            <person name="Baker S."/>
            <person name="Barry K."/>
            <person name="Bills G."/>
            <person name="Bluhm B."/>
            <person name="Cannon C."/>
            <person name="Castanera R."/>
            <person name="Culley D."/>
            <person name="Daum C."/>
            <person name="Ezra D."/>
            <person name="Gonzalez J."/>
            <person name="Henrissat B."/>
            <person name="Kuo A."/>
            <person name="Liang C."/>
            <person name="Lipzen A."/>
            <person name="Lutzoni F."/>
            <person name="Magnuson J."/>
            <person name="Mondo S."/>
            <person name="Nolan M."/>
            <person name="Ohm R."/>
            <person name="Pangilinan J."/>
            <person name="Park H.-J."/>
            <person name="Ramirez L."/>
            <person name="Alfaro M."/>
            <person name="Sun H."/>
            <person name="Tritt A."/>
            <person name="Yoshinaga Y."/>
            <person name="Zwiers L.-H."/>
            <person name="Turgeon B."/>
            <person name="Goodwin S."/>
            <person name="Spatafora J."/>
            <person name="Crous P."/>
            <person name="Grigoriev I."/>
        </authorList>
    </citation>
    <scope>NUCLEOTIDE SEQUENCE</scope>
    <source>
        <strain evidence="6">CBS 175.79</strain>
    </source>
</reference>
<evidence type="ECO:0000256" key="1">
    <source>
        <dbReference type="ARBA" id="ARBA00004141"/>
    </source>
</evidence>
<dbReference type="AlphaFoldDB" id="A0A6A5Y3S0"/>
<dbReference type="InterPro" id="IPR011701">
    <property type="entry name" value="MFS"/>
</dbReference>
<evidence type="ECO:0000256" key="3">
    <source>
        <dbReference type="ARBA" id="ARBA00022989"/>
    </source>
</evidence>
<dbReference type="GeneID" id="54289131"/>
<dbReference type="EMBL" id="ML978067">
    <property type="protein sequence ID" value="KAF2019863.1"/>
    <property type="molecule type" value="Genomic_DNA"/>
</dbReference>
<dbReference type="RefSeq" id="XP_033388202.1">
    <property type="nucleotide sequence ID" value="XM_033531734.1"/>
</dbReference>
<dbReference type="GO" id="GO:0022857">
    <property type="term" value="F:transmembrane transporter activity"/>
    <property type="evidence" value="ECO:0007669"/>
    <property type="project" value="InterPro"/>
</dbReference>
<sequence>MATDLVTSQATCTIVFAQLMSLVGSALLAQTTATLLGSPDHYIWFASVITIITLATILPCSQAADYWGRKIVVQTTTVGGVVGTIVVSRSQNISTAIAGFCLIGLAFGCQSLCYAIPSEVLHRKHRAYGQAVANIVSGMGAVTGILVGGALIRNENAQGFRTFWYINCGFFVLGLVGIQFGYNPPLRELQVSLTTTQKLRSMDWIGNLMIALGLIFFCLGLQWSSNPYSWTDGHVLGPFITGVCLLAAFCAYEWRGTTQGILHHGLFGDRNFPLSIVMVFVEGTAFITANAFFVFELVVVQHLDPFDGGLRFAVLFLLAMGSSFVVGIYTTLTRQIREPLALGFSFLMIFNVLMAFFRETLPLANAYGYACIGGAGIGCILTNAMVAAQMSTPKEMISVTSGLVTAMRSLGGAIGLSISNAVFNNKLKVELPMRVAAAAVSQGLSPQDIGRFIRAFTTQNQAALHEIPGVTPQVLAASGKALTEAFRVSFRNTWITAAAFSAVGIVSALFLWNPKAQFTNYIDAPAEDEVLEAQEREQRLEVEEQKSSVQRLEVVS</sequence>
<feature type="transmembrane region" description="Helical" evidence="5">
    <location>
        <begin position="363"/>
        <end position="387"/>
    </location>
</feature>
<evidence type="ECO:0000256" key="2">
    <source>
        <dbReference type="ARBA" id="ARBA00022692"/>
    </source>
</evidence>
<dbReference type="Pfam" id="PF07690">
    <property type="entry name" value="MFS_1"/>
    <property type="match status" value="1"/>
</dbReference>
<keyword evidence="2 5" id="KW-0812">Transmembrane</keyword>
<feature type="transmembrane region" description="Helical" evidence="5">
    <location>
        <begin position="235"/>
        <end position="254"/>
    </location>
</feature>
<feature type="transmembrane region" description="Helical" evidence="5">
    <location>
        <begin position="41"/>
        <end position="59"/>
    </location>
</feature>
<feature type="transmembrane region" description="Helical" evidence="5">
    <location>
        <begin position="274"/>
        <end position="300"/>
    </location>
</feature>
<keyword evidence="3 5" id="KW-1133">Transmembrane helix</keyword>
<dbReference type="Proteomes" id="UP000799778">
    <property type="component" value="Unassembled WGS sequence"/>
</dbReference>
<feature type="transmembrane region" description="Helical" evidence="5">
    <location>
        <begin position="93"/>
        <end position="116"/>
    </location>
</feature>
<dbReference type="InterPro" id="IPR036259">
    <property type="entry name" value="MFS_trans_sf"/>
</dbReference>
<dbReference type="SUPFAM" id="SSF103473">
    <property type="entry name" value="MFS general substrate transporter"/>
    <property type="match status" value="1"/>
</dbReference>
<gene>
    <name evidence="6" type="ORF">BU24DRAFT_459490</name>
</gene>
<dbReference type="Gene3D" id="1.20.1250.20">
    <property type="entry name" value="MFS general substrate transporter like domains"/>
    <property type="match status" value="1"/>
</dbReference>
<dbReference type="GO" id="GO:0005886">
    <property type="term" value="C:plasma membrane"/>
    <property type="evidence" value="ECO:0007669"/>
    <property type="project" value="TreeGrafter"/>
</dbReference>
<feature type="transmembrane region" description="Helical" evidence="5">
    <location>
        <begin position="312"/>
        <end position="332"/>
    </location>
</feature>
<accession>A0A6A5Y3S0</accession>
<feature type="transmembrane region" description="Helical" evidence="5">
    <location>
        <begin position="71"/>
        <end position="87"/>
    </location>
</feature>
<evidence type="ECO:0000256" key="5">
    <source>
        <dbReference type="SAM" id="Phobius"/>
    </source>
</evidence>
<dbReference type="PANTHER" id="PTHR23501">
    <property type="entry name" value="MAJOR FACILITATOR SUPERFAMILY"/>
    <property type="match status" value="1"/>
</dbReference>
<feature type="transmembrane region" description="Helical" evidence="5">
    <location>
        <begin position="204"/>
        <end position="223"/>
    </location>
</feature>
<dbReference type="OrthoDB" id="2587356at2759"/>
<evidence type="ECO:0000313" key="6">
    <source>
        <dbReference type="EMBL" id="KAF2019863.1"/>
    </source>
</evidence>
<feature type="transmembrane region" description="Helical" evidence="5">
    <location>
        <begin position="128"/>
        <end position="152"/>
    </location>
</feature>
<name>A0A6A5Y3S0_9PLEO</name>
<feature type="transmembrane region" description="Helical" evidence="5">
    <location>
        <begin position="339"/>
        <end position="357"/>
    </location>
</feature>
<evidence type="ECO:0000256" key="4">
    <source>
        <dbReference type="ARBA" id="ARBA00023136"/>
    </source>
</evidence>